<organism evidence="2">
    <name type="scientific">uncultured Caudovirales phage</name>
    <dbReference type="NCBI Taxonomy" id="2100421"/>
    <lineage>
        <taxon>Viruses</taxon>
        <taxon>Duplodnaviria</taxon>
        <taxon>Heunggongvirae</taxon>
        <taxon>Uroviricota</taxon>
        <taxon>Caudoviricetes</taxon>
        <taxon>Peduoviridae</taxon>
        <taxon>Maltschvirus</taxon>
        <taxon>Maltschvirus maltsch</taxon>
    </lineage>
</organism>
<evidence type="ECO:0000256" key="1">
    <source>
        <dbReference type="SAM" id="Coils"/>
    </source>
</evidence>
<reference evidence="2" key="1">
    <citation type="submission" date="2017-06" db="EMBL/GenBank/DDBJ databases">
        <title>Novel phages from South African skin metaviromes.</title>
        <authorList>
            <person name="van Zyl L.J."/>
            <person name="Abrahams Y."/>
            <person name="Stander E.A."/>
            <person name="Kirby B.M."/>
            <person name="Clavaud C."/>
            <person name="Farcet C."/>
            <person name="Breton L."/>
            <person name="Trindade M.I."/>
        </authorList>
    </citation>
    <scope>NUCLEOTIDE SEQUENCE</scope>
</reference>
<name>A0A2H4JAY6_9CAUD</name>
<evidence type="ECO:0000313" key="2">
    <source>
        <dbReference type="EMBL" id="ASN69231.1"/>
    </source>
</evidence>
<feature type="coiled-coil region" evidence="1">
    <location>
        <begin position="19"/>
        <end position="67"/>
    </location>
</feature>
<dbReference type="EMBL" id="MF417887">
    <property type="protein sequence ID" value="ASN69231.1"/>
    <property type="molecule type" value="Genomic_DNA"/>
</dbReference>
<gene>
    <name evidence="2" type="ORF">7S3_53</name>
</gene>
<accession>A0A2H4JAY6</accession>
<sequence length="136" mass="15328">MATLELTPAQTRTIAGQFHDDQTAEINRLKARNETLEASVSELTSQLDSAEHDRDHFKREAVEAAEKLAVIEQALKGGPDKWDRWQDVPEGVEYLDNESDRYVNRGGVRIYVVSGRPSFFGADEMNRGYGPFTRAN</sequence>
<keyword evidence="1" id="KW-0175">Coiled coil</keyword>
<protein>
    <submittedName>
        <fullName evidence="2">Uncharacterized protein</fullName>
    </submittedName>
</protein>
<proteinExistence type="predicted"/>